<dbReference type="KEGG" id="psoj:PHYSODRAFT_486229"/>
<dbReference type="GeneID" id="20655984"/>
<keyword evidence="1" id="KW-0472">Membrane</keyword>
<proteinExistence type="predicted"/>
<feature type="signal peptide" evidence="2">
    <location>
        <begin position="1"/>
        <end position="20"/>
    </location>
</feature>
<gene>
    <name evidence="3" type="ORF">PHYSODRAFT_486229</name>
</gene>
<dbReference type="EMBL" id="JH159152">
    <property type="protein sequence ID" value="EGZ24328.1"/>
    <property type="molecule type" value="Genomic_DNA"/>
</dbReference>
<accession>G4YUE4</accession>
<keyword evidence="2" id="KW-0732">Signal</keyword>
<keyword evidence="1" id="KW-0812">Transmembrane</keyword>
<keyword evidence="4" id="KW-1185">Reference proteome</keyword>
<protein>
    <submittedName>
        <fullName evidence="3">Uncharacterized protein</fullName>
    </submittedName>
</protein>
<evidence type="ECO:0000256" key="2">
    <source>
        <dbReference type="SAM" id="SignalP"/>
    </source>
</evidence>
<dbReference type="RefSeq" id="XP_009519616.1">
    <property type="nucleotide sequence ID" value="XM_009521321.1"/>
</dbReference>
<organism evidence="3 4">
    <name type="scientific">Phytophthora sojae (strain P6497)</name>
    <name type="common">Soybean stem and root rot agent</name>
    <name type="synonym">Phytophthora megasperma f. sp. glycines</name>
    <dbReference type="NCBI Taxonomy" id="1094619"/>
    <lineage>
        <taxon>Eukaryota</taxon>
        <taxon>Sar</taxon>
        <taxon>Stramenopiles</taxon>
        <taxon>Oomycota</taxon>
        <taxon>Peronosporomycetes</taxon>
        <taxon>Peronosporales</taxon>
        <taxon>Peronosporaceae</taxon>
        <taxon>Phytophthora</taxon>
    </lineage>
</organism>
<dbReference type="OMA" id="INKRMAV"/>
<name>G4YUE4_PHYSP</name>
<dbReference type="InParanoid" id="G4YUE4"/>
<sequence length="123" mass="13645">MQASLLVLVGCVLLATETAGFTHQKPLVRRKDDHVEVAKSLGWSQTHREDDPTAIDADILPDYWEPHVGVLFEVDPRVPTNGAEPPEQLVKVTDRRHKFPVFATICSLTFLATVITLLIVCTS</sequence>
<feature type="transmembrane region" description="Helical" evidence="1">
    <location>
        <begin position="99"/>
        <end position="121"/>
    </location>
</feature>
<dbReference type="Proteomes" id="UP000002640">
    <property type="component" value="Unassembled WGS sequence"/>
</dbReference>
<evidence type="ECO:0000313" key="3">
    <source>
        <dbReference type="EMBL" id="EGZ24328.1"/>
    </source>
</evidence>
<keyword evidence="1" id="KW-1133">Transmembrane helix</keyword>
<evidence type="ECO:0000256" key="1">
    <source>
        <dbReference type="SAM" id="Phobius"/>
    </source>
</evidence>
<reference evidence="3 4" key="1">
    <citation type="journal article" date="2006" name="Science">
        <title>Phytophthora genome sequences uncover evolutionary origins and mechanisms of pathogenesis.</title>
        <authorList>
            <person name="Tyler B.M."/>
            <person name="Tripathy S."/>
            <person name="Zhang X."/>
            <person name="Dehal P."/>
            <person name="Jiang R.H."/>
            <person name="Aerts A."/>
            <person name="Arredondo F.D."/>
            <person name="Baxter L."/>
            <person name="Bensasson D."/>
            <person name="Beynon J.L."/>
            <person name="Chapman J."/>
            <person name="Damasceno C.M."/>
            <person name="Dorrance A.E."/>
            <person name="Dou D."/>
            <person name="Dickerman A.W."/>
            <person name="Dubchak I.L."/>
            <person name="Garbelotto M."/>
            <person name="Gijzen M."/>
            <person name="Gordon S.G."/>
            <person name="Govers F."/>
            <person name="Grunwald N.J."/>
            <person name="Huang W."/>
            <person name="Ivors K.L."/>
            <person name="Jones R.W."/>
            <person name="Kamoun S."/>
            <person name="Krampis K."/>
            <person name="Lamour K.H."/>
            <person name="Lee M.K."/>
            <person name="McDonald W.H."/>
            <person name="Medina M."/>
            <person name="Meijer H.J."/>
            <person name="Nordberg E.K."/>
            <person name="Maclean D.J."/>
            <person name="Ospina-Giraldo M.D."/>
            <person name="Morris P.F."/>
            <person name="Phuntumart V."/>
            <person name="Putnam N.H."/>
            <person name="Rash S."/>
            <person name="Rose J.K."/>
            <person name="Sakihama Y."/>
            <person name="Salamov A.A."/>
            <person name="Savidor A."/>
            <person name="Scheuring C.F."/>
            <person name="Smith B.M."/>
            <person name="Sobral B.W."/>
            <person name="Terry A."/>
            <person name="Torto-Alalibo T.A."/>
            <person name="Win J."/>
            <person name="Xu Z."/>
            <person name="Zhang H."/>
            <person name="Grigoriev I.V."/>
            <person name="Rokhsar D.S."/>
            <person name="Boore J.L."/>
        </authorList>
    </citation>
    <scope>NUCLEOTIDE SEQUENCE [LARGE SCALE GENOMIC DNA]</scope>
    <source>
        <strain evidence="3 4">P6497</strain>
    </source>
</reference>
<dbReference type="AlphaFoldDB" id="G4YUE4"/>
<feature type="chain" id="PRO_5003471561" evidence="2">
    <location>
        <begin position="21"/>
        <end position="123"/>
    </location>
</feature>
<evidence type="ECO:0000313" key="4">
    <source>
        <dbReference type="Proteomes" id="UP000002640"/>
    </source>
</evidence>